<comment type="similarity">
    <text evidence="1">Belongs to the LOR family.</text>
</comment>
<dbReference type="Pfam" id="PF04525">
    <property type="entry name" value="LOR"/>
    <property type="match status" value="1"/>
</dbReference>
<dbReference type="InterPro" id="IPR038595">
    <property type="entry name" value="LOR_sf"/>
</dbReference>
<dbReference type="Proteomes" id="UP000501690">
    <property type="component" value="Linkage Group LG10"/>
</dbReference>
<dbReference type="InterPro" id="IPR025659">
    <property type="entry name" value="Tubby-like_C"/>
</dbReference>
<evidence type="ECO:0000313" key="2">
    <source>
        <dbReference type="EMBL" id="QCE12031.1"/>
    </source>
</evidence>
<dbReference type="PANTHER" id="PTHR31087:SF58">
    <property type="entry name" value="OS07G0230700 PROTEIN"/>
    <property type="match status" value="1"/>
</dbReference>
<name>A0A4D6NGF9_VIGUN</name>
<evidence type="ECO:0008006" key="4">
    <source>
        <dbReference type="Google" id="ProtNLM"/>
    </source>
</evidence>
<protein>
    <recommendedName>
        <fullName evidence="4">Protein LURP-one-related 15</fullName>
    </recommendedName>
</protein>
<reference evidence="2 3" key="1">
    <citation type="submission" date="2019-04" db="EMBL/GenBank/DDBJ databases">
        <title>An improved genome assembly and genetic linkage map for asparagus bean, Vigna unguiculata ssp. sesquipedialis.</title>
        <authorList>
            <person name="Xia Q."/>
            <person name="Zhang R."/>
            <person name="Dong Y."/>
        </authorList>
    </citation>
    <scope>NUCLEOTIDE SEQUENCE [LARGE SCALE GENOMIC DNA]</scope>
    <source>
        <tissue evidence="2">Leaf</tissue>
    </source>
</reference>
<evidence type="ECO:0000313" key="3">
    <source>
        <dbReference type="Proteomes" id="UP000501690"/>
    </source>
</evidence>
<dbReference type="InterPro" id="IPR007612">
    <property type="entry name" value="LOR"/>
</dbReference>
<accession>A0A4D6NGF9</accession>
<keyword evidence="3" id="KW-1185">Reference proteome</keyword>
<dbReference type="AlphaFoldDB" id="A0A4D6NGF9"/>
<organism evidence="2 3">
    <name type="scientific">Vigna unguiculata</name>
    <name type="common">Cowpea</name>
    <dbReference type="NCBI Taxonomy" id="3917"/>
    <lineage>
        <taxon>Eukaryota</taxon>
        <taxon>Viridiplantae</taxon>
        <taxon>Streptophyta</taxon>
        <taxon>Embryophyta</taxon>
        <taxon>Tracheophyta</taxon>
        <taxon>Spermatophyta</taxon>
        <taxon>Magnoliopsida</taxon>
        <taxon>eudicotyledons</taxon>
        <taxon>Gunneridae</taxon>
        <taxon>Pentapetalae</taxon>
        <taxon>rosids</taxon>
        <taxon>fabids</taxon>
        <taxon>Fabales</taxon>
        <taxon>Fabaceae</taxon>
        <taxon>Papilionoideae</taxon>
        <taxon>50 kb inversion clade</taxon>
        <taxon>NPAAA clade</taxon>
        <taxon>indigoferoid/millettioid clade</taxon>
        <taxon>Phaseoleae</taxon>
        <taxon>Vigna</taxon>
    </lineage>
</organism>
<sequence>MADKISVINPLYCVPQSVSIQINTEKGIAYSEKDDRLFYIDDTSFSLRDRRVLYDDTQKPIVTFYNKIMSLREQFKVLKGGSNDSSDLLFSVKEVKKSSTTPSGITKLNVFLAGNKEEKKSDFRVIIYGSKHSCTVYAGESPTVIAKMENNGGLNVLVYPNVDYAFIVALLMIVKDMYCSNESKDSGQGSNAAIKMISTSLSLDSGD</sequence>
<evidence type="ECO:0000256" key="1">
    <source>
        <dbReference type="ARBA" id="ARBA00005437"/>
    </source>
</evidence>
<dbReference type="SUPFAM" id="SSF54518">
    <property type="entry name" value="Tubby C-terminal domain-like"/>
    <property type="match status" value="1"/>
</dbReference>
<dbReference type="Gene3D" id="2.40.160.200">
    <property type="entry name" value="LURP1-related"/>
    <property type="match status" value="1"/>
</dbReference>
<dbReference type="PANTHER" id="PTHR31087">
    <property type="match status" value="1"/>
</dbReference>
<dbReference type="EMBL" id="CP039354">
    <property type="protein sequence ID" value="QCE12031.1"/>
    <property type="molecule type" value="Genomic_DNA"/>
</dbReference>
<proteinExistence type="inferred from homology"/>
<gene>
    <name evidence="2" type="ORF">DEO72_LG10g3270</name>
</gene>